<dbReference type="SUPFAM" id="SSF48239">
    <property type="entry name" value="Terpenoid cyclases/Protein prenyltransferases"/>
    <property type="match status" value="1"/>
</dbReference>
<evidence type="ECO:0000313" key="2">
    <source>
        <dbReference type="Proteomes" id="UP001597262"/>
    </source>
</evidence>
<dbReference type="EMBL" id="JBHTLM010000006">
    <property type="protein sequence ID" value="MFD1176772.1"/>
    <property type="molecule type" value="Genomic_DNA"/>
</dbReference>
<dbReference type="RefSeq" id="WP_379319219.1">
    <property type="nucleotide sequence ID" value="NZ_JBHTLM010000006.1"/>
</dbReference>
<evidence type="ECO:0000313" key="1">
    <source>
        <dbReference type="EMBL" id="MFD1176772.1"/>
    </source>
</evidence>
<protein>
    <recommendedName>
        <fullName evidence="3">Squalene cyclase C-terminal domain-containing protein</fullName>
    </recommendedName>
</protein>
<name>A0ABW3RXN0_9BACL</name>
<keyword evidence="2" id="KW-1185">Reference proteome</keyword>
<organism evidence="1 2">
    <name type="scientific">Paenibacillus puldeungensis</name>
    <dbReference type="NCBI Taxonomy" id="696536"/>
    <lineage>
        <taxon>Bacteria</taxon>
        <taxon>Bacillati</taxon>
        <taxon>Bacillota</taxon>
        <taxon>Bacilli</taxon>
        <taxon>Bacillales</taxon>
        <taxon>Paenibacillaceae</taxon>
        <taxon>Paenibacillus</taxon>
    </lineage>
</organism>
<evidence type="ECO:0008006" key="3">
    <source>
        <dbReference type="Google" id="ProtNLM"/>
    </source>
</evidence>
<proteinExistence type="predicted"/>
<dbReference type="Proteomes" id="UP001597262">
    <property type="component" value="Unassembled WGS sequence"/>
</dbReference>
<sequence length="297" mass="33551">MVESRGAKALEHGKQYVYSNARLLDRMRFAYHFENGSSEDVLSALRPYQNVDGGFGHALEPDMRCPNSQPVATETALHIIREVNGFGSDMVDGVLRYLEGNTVTGGGLPRATVEVNGYPHSPWWRTERDGEPSLNPTGSIIGMLLEQRERIDFLAETWFQSHISFLWRCLDHGLPTDYHDAMQWIAFLEHVPDQERAAKYQEMLNEWLNGPSGIEKDPDATGYVHKVLDYAPTPGSYASRFVSEQELALHLDWLLNSQQEDGGWPLTFPALSPAVEQEWRGWLTVANLKTLKAYGCL</sequence>
<comment type="caution">
    <text evidence="1">The sequence shown here is derived from an EMBL/GenBank/DDBJ whole genome shotgun (WGS) entry which is preliminary data.</text>
</comment>
<accession>A0ABW3RXN0</accession>
<gene>
    <name evidence="1" type="ORF">ACFQ3W_10740</name>
</gene>
<reference evidence="2" key="1">
    <citation type="journal article" date="2019" name="Int. J. Syst. Evol. Microbiol.">
        <title>The Global Catalogue of Microorganisms (GCM) 10K type strain sequencing project: providing services to taxonomists for standard genome sequencing and annotation.</title>
        <authorList>
            <consortium name="The Broad Institute Genomics Platform"/>
            <consortium name="The Broad Institute Genome Sequencing Center for Infectious Disease"/>
            <person name="Wu L."/>
            <person name="Ma J."/>
        </authorList>
    </citation>
    <scope>NUCLEOTIDE SEQUENCE [LARGE SCALE GENOMIC DNA]</scope>
    <source>
        <strain evidence="2">CCUG 59189</strain>
    </source>
</reference>
<dbReference type="InterPro" id="IPR008930">
    <property type="entry name" value="Terpenoid_cyclase/PrenylTrfase"/>
</dbReference>